<gene>
    <name evidence="3" type="ORF">AJ79_00260</name>
</gene>
<feature type="compositionally biased region" description="Basic and acidic residues" evidence="1">
    <location>
        <begin position="562"/>
        <end position="582"/>
    </location>
</feature>
<dbReference type="AlphaFoldDB" id="A0A2B7YE15"/>
<dbReference type="OrthoDB" id="1896086at2759"/>
<reference evidence="3 4" key="1">
    <citation type="submission" date="2017-10" db="EMBL/GenBank/DDBJ databases">
        <title>Comparative genomics in systemic dimorphic fungi from Ajellomycetaceae.</title>
        <authorList>
            <person name="Munoz J.F."/>
            <person name="Mcewen J.G."/>
            <person name="Clay O.K."/>
            <person name="Cuomo C.A."/>
        </authorList>
    </citation>
    <scope>NUCLEOTIDE SEQUENCE [LARGE SCALE GENOMIC DNA]</scope>
    <source>
        <strain evidence="3 4">UAMH5409</strain>
    </source>
</reference>
<feature type="signal peptide" evidence="2">
    <location>
        <begin position="1"/>
        <end position="22"/>
    </location>
</feature>
<accession>A0A2B7YE15</accession>
<sequence>MPGVRILRLVFLWLATLFCIWAEPGVLKLGNLDQYKGIENGGSALSGEKVWISGKEGSGFDFAFSPDLQAKIYKTLESSCKDADHRCYQEVRDLLGNSALEINQGLERRAFIHMLAKDLKKLRNFFSWVASFLAAAWLERHTQLGNFLHLPENKASEAATALDAPKVTIFGSNSPIMTITPIPDPTTLTGAVTPAVTPVSTAFKDFQPGDMVITLEKSLASRVDEILRRTTADSCEDGMKFESESSRKRADSYAAAVCAAEGVIHQTVQGGPFSDLLLLNAPTIAFAPGDLAHGAQLVVNFMRDYSALLDISSESIEPLAQVIFAFALNVVIDNVPLGTENRVRQSRLAGTTTAPPTKTTETTSCGSTSACEASCKGVGAMFYYCETSCTPTTACQTGTATNEQSVTTVTTKAWAGPAAVAAHPTATPNGDPKCDTNKPGAIPSDVFYGPRRNMASKFCEEVKKNHKTSLTWMVDIEGNMIPRMRRRGLPVKREEYDDYKTSLRWEPVDDFKPQSCAKDCMESFKGIAESPCGHTGSNKDEMALEGSWDIGCGKYSWSISRPPKEEPEPEPEPRPEPNKKPMELGPQKCFEKDDFPGHKDVSPTKIDYGAWDPDTCPRDLKLHPRSVAWETTKHEHLVFRNEWKANCITDVDEQSVLEPLGDILEGNAACPLLLLNNWKNCNNGGAGGWIEAGCLIYTFHPKGGKK</sequence>
<dbReference type="Proteomes" id="UP000223968">
    <property type="component" value="Unassembled WGS sequence"/>
</dbReference>
<comment type="caution">
    <text evidence="3">The sequence shown here is derived from an EMBL/GenBank/DDBJ whole genome shotgun (WGS) entry which is preliminary data.</text>
</comment>
<evidence type="ECO:0000313" key="4">
    <source>
        <dbReference type="Proteomes" id="UP000223968"/>
    </source>
</evidence>
<feature type="region of interest" description="Disordered" evidence="1">
    <location>
        <begin position="559"/>
        <end position="596"/>
    </location>
</feature>
<proteinExistence type="predicted"/>
<protein>
    <submittedName>
        <fullName evidence="3">Uncharacterized protein</fullName>
    </submittedName>
</protein>
<evidence type="ECO:0000313" key="3">
    <source>
        <dbReference type="EMBL" id="PGH18847.1"/>
    </source>
</evidence>
<dbReference type="STRING" id="1447875.A0A2B7YE15"/>
<name>A0A2B7YE15_9EURO</name>
<evidence type="ECO:0000256" key="1">
    <source>
        <dbReference type="SAM" id="MobiDB-lite"/>
    </source>
</evidence>
<keyword evidence="2" id="KW-0732">Signal</keyword>
<dbReference type="EMBL" id="PDNB01000002">
    <property type="protein sequence ID" value="PGH18847.1"/>
    <property type="molecule type" value="Genomic_DNA"/>
</dbReference>
<feature type="chain" id="PRO_5013378628" evidence="2">
    <location>
        <begin position="23"/>
        <end position="706"/>
    </location>
</feature>
<organism evidence="3 4">
    <name type="scientific">Helicocarpus griseus UAMH5409</name>
    <dbReference type="NCBI Taxonomy" id="1447875"/>
    <lineage>
        <taxon>Eukaryota</taxon>
        <taxon>Fungi</taxon>
        <taxon>Dikarya</taxon>
        <taxon>Ascomycota</taxon>
        <taxon>Pezizomycotina</taxon>
        <taxon>Eurotiomycetes</taxon>
        <taxon>Eurotiomycetidae</taxon>
        <taxon>Onygenales</taxon>
        <taxon>Ajellomycetaceae</taxon>
        <taxon>Helicocarpus</taxon>
    </lineage>
</organism>
<evidence type="ECO:0000256" key="2">
    <source>
        <dbReference type="SAM" id="SignalP"/>
    </source>
</evidence>
<keyword evidence="4" id="KW-1185">Reference proteome</keyword>